<accession>A0A1W9YT14</accession>
<sequence>MTDMSGTCRDCEAGHEHCHGTVIVHIGLRAECTEPDCPTPEAAHTYTIDCFAVGCECAEEGAAQPMGPASASAV</sequence>
<organism evidence="1 2">
    <name type="scientific">Mycolicibacterium bacteremicum</name>
    <name type="common">Mycobacterium bacteremicum</name>
    <dbReference type="NCBI Taxonomy" id="564198"/>
    <lineage>
        <taxon>Bacteria</taxon>
        <taxon>Bacillati</taxon>
        <taxon>Actinomycetota</taxon>
        <taxon>Actinomycetes</taxon>
        <taxon>Mycobacteriales</taxon>
        <taxon>Mycobacteriaceae</taxon>
        <taxon>Mycolicibacterium</taxon>
    </lineage>
</organism>
<proteinExistence type="predicted"/>
<protein>
    <submittedName>
        <fullName evidence="1">Uncharacterized protein</fullName>
    </submittedName>
</protein>
<evidence type="ECO:0000313" key="1">
    <source>
        <dbReference type="EMBL" id="ORA03205.1"/>
    </source>
</evidence>
<comment type="caution">
    <text evidence="1">The sequence shown here is derived from an EMBL/GenBank/DDBJ whole genome shotgun (WGS) entry which is preliminary data.</text>
</comment>
<reference evidence="1 2" key="1">
    <citation type="submission" date="2017-02" db="EMBL/GenBank/DDBJ databases">
        <title>The new phylogeny of genus Mycobacterium.</title>
        <authorList>
            <person name="Tortoli E."/>
            <person name="Trovato A."/>
            <person name="Cirillo D.M."/>
        </authorList>
    </citation>
    <scope>NUCLEOTIDE SEQUENCE [LARGE SCALE GENOMIC DNA]</scope>
    <source>
        <strain evidence="1 2">DSM 45578</strain>
    </source>
</reference>
<evidence type="ECO:0000313" key="2">
    <source>
        <dbReference type="Proteomes" id="UP000192366"/>
    </source>
</evidence>
<dbReference type="EMBL" id="MVHJ01000019">
    <property type="protein sequence ID" value="ORA03205.1"/>
    <property type="molecule type" value="Genomic_DNA"/>
</dbReference>
<dbReference type="OrthoDB" id="3629104at2"/>
<gene>
    <name evidence="1" type="ORF">BST17_19925</name>
</gene>
<keyword evidence="2" id="KW-1185">Reference proteome</keyword>
<name>A0A1W9YT14_MYCBA</name>
<dbReference type="AlphaFoldDB" id="A0A1W9YT14"/>
<dbReference type="Proteomes" id="UP000192366">
    <property type="component" value="Unassembled WGS sequence"/>
</dbReference>
<dbReference type="STRING" id="564198.BST17_19925"/>